<organism evidence="4 5">
    <name type="scientific">Paraliobacillus quinghaiensis</name>
    <dbReference type="NCBI Taxonomy" id="470815"/>
    <lineage>
        <taxon>Bacteria</taxon>
        <taxon>Bacillati</taxon>
        <taxon>Bacillota</taxon>
        <taxon>Bacilli</taxon>
        <taxon>Bacillales</taxon>
        <taxon>Bacillaceae</taxon>
        <taxon>Paraliobacillus</taxon>
    </lineage>
</organism>
<dbReference type="Pfam" id="PF19568">
    <property type="entry name" value="Spore_III_AA"/>
    <property type="match status" value="1"/>
</dbReference>
<evidence type="ECO:0000313" key="5">
    <source>
        <dbReference type="Proteomes" id="UP000618460"/>
    </source>
</evidence>
<dbReference type="NCBIfam" id="TIGR02858">
    <property type="entry name" value="spore_III_AA"/>
    <property type="match status" value="1"/>
</dbReference>
<reference evidence="4" key="1">
    <citation type="journal article" date="2014" name="Int. J. Syst. Evol. Microbiol.">
        <title>Complete genome sequence of Corynebacterium casei LMG S-19264T (=DSM 44701T), isolated from a smear-ripened cheese.</title>
        <authorList>
            <consortium name="US DOE Joint Genome Institute (JGI-PGF)"/>
            <person name="Walter F."/>
            <person name="Albersmeier A."/>
            <person name="Kalinowski J."/>
            <person name="Ruckert C."/>
        </authorList>
    </citation>
    <scope>NUCLEOTIDE SEQUENCE</scope>
    <source>
        <strain evidence="4">CGMCC 1.6333</strain>
    </source>
</reference>
<dbReference type="GO" id="GO:0005524">
    <property type="term" value="F:ATP binding"/>
    <property type="evidence" value="ECO:0007669"/>
    <property type="project" value="UniProtKB-KW"/>
</dbReference>
<proteinExistence type="predicted"/>
<gene>
    <name evidence="4" type="primary">spoIIIAA</name>
    <name evidence="4" type="ORF">GCM10011351_27870</name>
</gene>
<keyword evidence="5" id="KW-1185">Reference proteome</keyword>
<protein>
    <submittedName>
        <fullName evidence="4">Stage III sporulation protein AA</fullName>
    </submittedName>
</protein>
<reference evidence="4" key="2">
    <citation type="submission" date="2020-09" db="EMBL/GenBank/DDBJ databases">
        <authorList>
            <person name="Sun Q."/>
            <person name="Zhou Y."/>
        </authorList>
    </citation>
    <scope>NUCLEOTIDE SEQUENCE</scope>
    <source>
        <strain evidence="4">CGMCC 1.6333</strain>
    </source>
</reference>
<dbReference type="Proteomes" id="UP000618460">
    <property type="component" value="Unassembled WGS sequence"/>
</dbReference>
<name>A0A917WY56_9BACI</name>
<dbReference type="AlphaFoldDB" id="A0A917WY56"/>
<comment type="caution">
    <text evidence="4">The sequence shown here is derived from an EMBL/GenBank/DDBJ whole genome shotgun (WGS) entry which is preliminary data.</text>
</comment>
<dbReference type="EMBL" id="BMLG01000022">
    <property type="protein sequence ID" value="GGM40202.1"/>
    <property type="molecule type" value="Genomic_DNA"/>
</dbReference>
<dbReference type="SUPFAM" id="SSF52540">
    <property type="entry name" value="P-loop containing nucleoside triphosphate hydrolases"/>
    <property type="match status" value="1"/>
</dbReference>
<dbReference type="RefSeq" id="WP_117156540.1">
    <property type="nucleotide sequence ID" value="NZ_BMLG01000022.1"/>
</dbReference>
<dbReference type="PANTHER" id="PTHR20953">
    <property type="entry name" value="KINASE-RELATED"/>
    <property type="match status" value="1"/>
</dbReference>
<dbReference type="SMART" id="SM00382">
    <property type="entry name" value="AAA"/>
    <property type="match status" value="1"/>
</dbReference>
<dbReference type="InterPro" id="IPR014217">
    <property type="entry name" value="Spore_III_AA"/>
</dbReference>
<keyword evidence="2" id="KW-0067">ATP-binding</keyword>
<dbReference type="InterPro" id="IPR003593">
    <property type="entry name" value="AAA+_ATPase"/>
</dbReference>
<dbReference type="PANTHER" id="PTHR20953:SF3">
    <property type="entry name" value="P-LOOP CONTAINING NUCLEOSIDE TRIPHOSPHATE HYDROLASES SUPERFAMILY PROTEIN"/>
    <property type="match status" value="1"/>
</dbReference>
<evidence type="ECO:0000313" key="4">
    <source>
        <dbReference type="EMBL" id="GGM40202.1"/>
    </source>
</evidence>
<evidence type="ECO:0000256" key="2">
    <source>
        <dbReference type="ARBA" id="ARBA00022840"/>
    </source>
</evidence>
<dbReference type="OrthoDB" id="9768243at2"/>
<keyword evidence="1" id="KW-0547">Nucleotide-binding</keyword>
<evidence type="ECO:0000256" key="1">
    <source>
        <dbReference type="ARBA" id="ARBA00022741"/>
    </source>
</evidence>
<accession>A0A917WY56</accession>
<feature type="domain" description="AAA+ ATPase" evidence="3">
    <location>
        <begin position="137"/>
        <end position="274"/>
    </location>
</feature>
<sequence>MLDEIIRLFPGHFKGIILDKVGVRWGSLQEIRVRVGRPIELVFDQNTEWLNNLIPTKSDSLSLLNQLSQFSLYRMEDELKQGYITIQGGHRVGLAGKVNTINGSVKAIKDITSFNIRIAKAKHGIANPYMGYLFQRKYLNTLIIGPPQTGKTTLLRDITRLISSGWGRVGSMKVGVVDERSEIAGCLEGVPQHDIGKRTDVLDACPKAEGMMMLIRSMSPDVLIVDEIGSKQDVEALQDAMHAGVRVICTIHGDSLEDIQKRSSFKPLWQERVFERFISLERTNKPGVVKHILSAEGRNLVRKPRGVSDEMDWSASAFDRHHLGRI</sequence>
<dbReference type="CDD" id="cd00009">
    <property type="entry name" value="AAA"/>
    <property type="match status" value="1"/>
</dbReference>
<dbReference type="InterPro" id="IPR027417">
    <property type="entry name" value="P-loop_NTPase"/>
</dbReference>
<dbReference type="InterPro" id="IPR045735">
    <property type="entry name" value="Spore_III_AA_AAA+_ATPase"/>
</dbReference>
<dbReference type="Gene3D" id="3.40.50.300">
    <property type="entry name" value="P-loop containing nucleotide triphosphate hydrolases"/>
    <property type="match status" value="1"/>
</dbReference>
<evidence type="ECO:0000259" key="3">
    <source>
        <dbReference type="SMART" id="SM00382"/>
    </source>
</evidence>